<dbReference type="EMBL" id="LFMY01000010">
    <property type="protein sequence ID" value="OKL58010.1"/>
    <property type="molecule type" value="Genomic_DNA"/>
</dbReference>
<protein>
    <recommendedName>
        <fullName evidence="4">Hydrophobin</fullName>
    </recommendedName>
</protein>
<dbReference type="Proteomes" id="UP000214365">
    <property type="component" value="Unassembled WGS sequence"/>
</dbReference>
<reference evidence="2 3" key="1">
    <citation type="submission" date="2015-06" db="EMBL/GenBank/DDBJ databases">
        <title>Talaromyces atroroseus IBT 11181 draft genome.</title>
        <authorList>
            <person name="Rasmussen K.B."/>
            <person name="Rasmussen S."/>
            <person name="Petersen B."/>
            <person name="Sicheritz-Ponten T."/>
            <person name="Mortensen U.H."/>
            <person name="Thrane U."/>
        </authorList>
    </citation>
    <scope>NUCLEOTIDE SEQUENCE [LARGE SCALE GENOMIC DNA]</scope>
    <source>
        <strain evidence="2 3">IBT 11181</strain>
    </source>
</reference>
<accession>A0A225ACB9</accession>
<dbReference type="RefSeq" id="XP_020118131.1">
    <property type="nucleotide sequence ID" value="XM_020269123.1"/>
</dbReference>
<keyword evidence="1" id="KW-0732">Signal</keyword>
<comment type="caution">
    <text evidence="2">The sequence shown here is derived from an EMBL/GenBank/DDBJ whole genome shotgun (WGS) entry which is preliminary data.</text>
</comment>
<dbReference type="GeneID" id="31006560"/>
<dbReference type="OrthoDB" id="4468925at2759"/>
<dbReference type="STRING" id="1441469.A0A225ACB9"/>
<evidence type="ECO:0000256" key="1">
    <source>
        <dbReference type="SAM" id="SignalP"/>
    </source>
</evidence>
<dbReference type="AlphaFoldDB" id="A0A225ACB9"/>
<sequence length="124" mass="12659">MRATILALLSFAMAVTAAVGPQGSQEGLGDNPPIADAQKEYPDSDIACCQNKEILSADGILGNLLGKGALNNVLGVGDSACAKFSLIENLNILGITKEDGDGVKCIGSTAYCPHGEADCKLIGH</sequence>
<keyword evidence="3" id="KW-1185">Reference proteome</keyword>
<proteinExistence type="predicted"/>
<name>A0A225ACB9_TALAT</name>
<evidence type="ECO:0008006" key="4">
    <source>
        <dbReference type="Google" id="ProtNLM"/>
    </source>
</evidence>
<gene>
    <name evidence="2" type="ORF">UA08_06805</name>
</gene>
<evidence type="ECO:0000313" key="2">
    <source>
        <dbReference type="EMBL" id="OKL58010.1"/>
    </source>
</evidence>
<feature type="signal peptide" evidence="1">
    <location>
        <begin position="1"/>
        <end position="17"/>
    </location>
</feature>
<feature type="chain" id="PRO_5012081636" description="Hydrophobin" evidence="1">
    <location>
        <begin position="18"/>
        <end position="124"/>
    </location>
</feature>
<organism evidence="2 3">
    <name type="scientific">Talaromyces atroroseus</name>
    <dbReference type="NCBI Taxonomy" id="1441469"/>
    <lineage>
        <taxon>Eukaryota</taxon>
        <taxon>Fungi</taxon>
        <taxon>Dikarya</taxon>
        <taxon>Ascomycota</taxon>
        <taxon>Pezizomycotina</taxon>
        <taxon>Eurotiomycetes</taxon>
        <taxon>Eurotiomycetidae</taxon>
        <taxon>Eurotiales</taxon>
        <taxon>Trichocomaceae</taxon>
        <taxon>Talaromyces</taxon>
        <taxon>Talaromyces sect. Trachyspermi</taxon>
    </lineage>
</organism>
<evidence type="ECO:0000313" key="3">
    <source>
        <dbReference type="Proteomes" id="UP000214365"/>
    </source>
</evidence>